<feature type="chain" id="PRO_5046900267" description="DUF4329 domain-containing protein" evidence="2">
    <location>
        <begin position="21"/>
        <end position="236"/>
    </location>
</feature>
<sequence>MNPHCILAASLTIASAALFAGCSMIPEPRPAEPAQPASASASVPVSVSTVTETVASQSEAPTSEAQAPSQEVGMRTSPSGVPGAPLAYPGAGGPVPADARPVAMVQYIGYLGREVGMFVTPSGNIGCELSPGGADPMLNCGVDSYHQHPVLGYDENGWPKWFVDVREGNSFAKDDVPLYMEGQYGTGTVIAPEVVQYGEVVYNGPLVCAVAETGVTCWDADTGRGAWLAREGATFF</sequence>
<evidence type="ECO:0000313" key="4">
    <source>
        <dbReference type="Proteomes" id="UP001204000"/>
    </source>
</evidence>
<feature type="compositionally biased region" description="Polar residues" evidence="1">
    <location>
        <begin position="60"/>
        <end position="69"/>
    </location>
</feature>
<proteinExistence type="predicted"/>
<protein>
    <recommendedName>
        <fullName evidence="5">DUF4329 domain-containing protein</fullName>
    </recommendedName>
</protein>
<keyword evidence="4" id="KW-1185">Reference proteome</keyword>
<dbReference type="Proteomes" id="UP001204000">
    <property type="component" value="Unassembled WGS sequence"/>
</dbReference>
<reference evidence="3" key="1">
    <citation type="submission" date="2022-05" db="EMBL/GenBank/DDBJ databases">
        <title>Corynebacterium sp. TA-R-1 sp. nov., isolated from human feces.</title>
        <authorList>
            <person name="Shamsuzzaman M."/>
            <person name="Dahal R.H."/>
        </authorList>
    </citation>
    <scope>NUCLEOTIDE SEQUENCE</scope>
    <source>
        <strain evidence="3">TA-R-1</strain>
    </source>
</reference>
<gene>
    <name evidence="3" type="ORF">M5J20_10365</name>
</gene>
<evidence type="ECO:0000256" key="2">
    <source>
        <dbReference type="SAM" id="SignalP"/>
    </source>
</evidence>
<organism evidence="3 4">
    <name type="scientific">Corynebacterium stercoris</name>
    <dbReference type="NCBI Taxonomy" id="2943490"/>
    <lineage>
        <taxon>Bacteria</taxon>
        <taxon>Bacillati</taxon>
        <taxon>Actinomycetota</taxon>
        <taxon>Actinomycetes</taxon>
        <taxon>Mycobacteriales</taxon>
        <taxon>Corynebacteriaceae</taxon>
        <taxon>Corynebacterium</taxon>
    </lineage>
</organism>
<feature type="signal peptide" evidence="2">
    <location>
        <begin position="1"/>
        <end position="20"/>
    </location>
</feature>
<comment type="caution">
    <text evidence="3">The sequence shown here is derived from an EMBL/GenBank/DDBJ whole genome shotgun (WGS) entry which is preliminary data.</text>
</comment>
<evidence type="ECO:0000313" key="3">
    <source>
        <dbReference type="EMBL" id="MCP1388576.1"/>
    </source>
</evidence>
<evidence type="ECO:0000256" key="1">
    <source>
        <dbReference type="SAM" id="MobiDB-lite"/>
    </source>
</evidence>
<evidence type="ECO:0008006" key="5">
    <source>
        <dbReference type="Google" id="ProtNLM"/>
    </source>
</evidence>
<name>A0ABT1G3G4_9CORY</name>
<dbReference type="EMBL" id="JAMFTQ010000019">
    <property type="protein sequence ID" value="MCP1388576.1"/>
    <property type="molecule type" value="Genomic_DNA"/>
</dbReference>
<feature type="compositionally biased region" description="Low complexity" evidence="1">
    <location>
        <begin position="50"/>
        <end position="59"/>
    </location>
</feature>
<accession>A0ABT1G3G4</accession>
<feature type="region of interest" description="Disordered" evidence="1">
    <location>
        <begin position="50"/>
        <end position="80"/>
    </location>
</feature>
<dbReference type="RefSeq" id="WP_253579313.1">
    <property type="nucleotide sequence ID" value="NZ_JAMFTQ010000019.1"/>
</dbReference>
<keyword evidence="2" id="KW-0732">Signal</keyword>